<dbReference type="Proteomes" id="UP001295684">
    <property type="component" value="Unassembled WGS sequence"/>
</dbReference>
<dbReference type="PROSITE" id="PS00889">
    <property type="entry name" value="CNMP_BINDING_2"/>
    <property type="match status" value="1"/>
</dbReference>
<dbReference type="Gene3D" id="2.60.120.10">
    <property type="entry name" value="Jelly Rolls"/>
    <property type="match status" value="2"/>
</dbReference>
<dbReference type="GO" id="GO:0005249">
    <property type="term" value="F:voltage-gated potassium channel activity"/>
    <property type="evidence" value="ECO:0007669"/>
    <property type="project" value="InterPro"/>
</dbReference>
<evidence type="ECO:0000256" key="2">
    <source>
        <dbReference type="ARBA" id="ARBA00022448"/>
    </source>
</evidence>
<dbReference type="PROSITE" id="PS50042">
    <property type="entry name" value="CNMP_BINDING_3"/>
    <property type="match status" value="2"/>
</dbReference>
<feature type="region of interest" description="Disordered" evidence="9">
    <location>
        <begin position="948"/>
        <end position="971"/>
    </location>
</feature>
<dbReference type="InterPro" id="IPR014710">
    <property type="entry name" value="RmlC-like_jellyroll"/>
</dbReference>
<dbReference type="InterPro" id="IPR051413">
    <property type="entry name" value="K/Na_HCN_channel"/>
</dbReference>
<dbReference type="Gene3D" id="1.10.287.630">
    <property type="entry name" value="Helix hairpin bin"/>
    <property type="match status" value="1"/>
</dbReference>
<evidence type="ECO:0000256" key="1">
    <source>
        <dbReference type="ARBA" id="ARBA00004141"/>
    </source>
</evidence>
<keyword evidence="3 10" id="KW-0812">Transmembrane</keyword>
<dbReference type="GO" id="GO:0035725">
    <property type="term" value="P:sodium ion transmembrane transport"/>
    <property type="evidence" value="ECO:0007669"/>
    <property type="project" value="TreeGrafter"/>
</dbReference>
<keyword evidence="7" id="KW-0407">Ion channel</keyword>
<evidence type="ECO:0000256" key="8">
    <source>
        <dbReference type="SAM" id="Coils"/>
    </source>
</evidence>
<comment type="subcellular location">
    <subcellularLocation>
        <location evidence="1">Membrane</location>
        <topology evidence="1">Multi-pass membrane protein</topology>
    </subcellularLocation>
</comment>
<dbReference type="GO" id="GO:0003254">
    <property type="term" value="P:regulation of membrane depolarization"/>
    <property type="evidence" value="ECO:0007669"/>
    <property type="project" value="TreeGrafter"/>
</dbReference>
<dbReference type="AlphaFoldDB" id="A0AAD1Y9X8"/>
<dbReference type="CDD" id="cd00038">
    <property type="entry name" value="CAP_ED"/>
    <property type="match status" value="2"/>
</dbReference>
<feature type="transmembrane region" description="Helical" evidence="10">
    <location>
        <begin position="289"/>
        <end position="310"/>
    </location>
</feature>
<feature type="coiled-coil region" evidence="8">
    <location>
        <begin position="812"/>
        <end position="839"/>
    </location>
</feature>
<keyword evidence="2" id="KW-0813">Transport</keyword>
<dbReference type="PANTHER" id="PTHR45689">
    <property type="entry name" value="I[[H]] CHANNEL, ISOFORM E"/>
    <property type="match status" value="1"/>
</dbReference>
<dbReference type="InterPro" id="IPR000595">
    <property type="entry name" value="cNMP-bd_dom"/>
</dbReference>
<dbReference type="Pfam" id="PF00520">
    <property type="entry name" value="Ion_trans"/>
    <property type="match status" value="1"/>
</dbReference>
<dbReference type="Pfam" id="PF00027">
    <property type="entry name" value="cNMP_binding"/>
    <property type="match status" value="2"/>
</dbReference>
<evidence type="ECO:0000256" key="3">
    <source>
        <dbReference type="ARBA" id="ARBA00022692"/>
    </source>
</evidence>
<gene>
    <name evidence="12" type="ORF">ECRASSUSDP1_LOCUS28857</name>
</gene>
<dbReference type="PRINTS" id="PR01463">
    <property type="entry name" value="EAGCHANLFMLY"/>
</dbReference>
<dbReference type="PROSITE" id="PS00888">
    <property type="entry name" value="CNMP_BINDING_1"/>
    <property type="match status" value="1"/>
</dbReference>
<dbReference type="SMART" id="SM00100">
    <property type="entry name" value="cNMP"/>
    <property type="match status" value="2"/>
</dbReference>
<dbReference type="SUPFAM" id="SSF51206">
    <property type="entry name" value="cAMP-binding domain-like"/>
    <property type="match status" value="2"/>
</dbReference>
<dbReference type="SUPFAM" id="SSF81324">
    <property type="entry name" value="Voltage-gated potassium channels"/>
    <property type="match status" value="1"/>
</dbReference>
<keyword evidence="5" id="KW-0406">Ion transport</keyword>
<comment type="caution">
    <text evidence="12">The sequence shown here is derived from an EMBL/GenBank/DDBJ whole genome shotgun (WGS) entry which is preliminary data.</text>
</comment>
<dbReference type="InterPro" id="IPR003938">
    <property type="entry name" value="K_chnl_volt-dep_EAG/ELK/ERG"/>
</dbReference>
<dbReference type="PANTHER" id="PTHR45689:SF5">
    <property type="entry name" value="I[[H]] CHANNEL, ISOFORM E"/>
    <property type="match status" value="1"/>
</dbReference>
<keyword evidence="4 10" id="KW-1133">Transmembrane helix</keyword>
<accession>A0AAD1Y9X8</accession>
<dbReference type="InterPro" id="IPR018490">
    <property type="entry name" value="cNMP-bd_dom_sf"/>
</dbReference>
<evidence type="ECO:0000256" key="4">
    <source>
        <dbReference type="ARBA" id="ARBA00022989"/>
    </source>
</evidence>
<evidence type="ECO:0000313" key="13">
    <source>
        <dbReference type="Proteomes" id="UP001295684"/>
    </source>
</evidence>
<keyword evidence="6 10" id="KW-0472">Membrane</keyword>
<evidence type="ECO:0000256" key="5">
    <source>
        <dbReference type="ARBA" id="ARBA00023065"/>
    </source>
</evidence>
<dbReference type="InterPro" id="IPR018488">
    <property type="entry name" value="cNMP-bd_CS"/>
</dbReference>
<evidence type="ECO:0000256" key="9">
    <source>
        <dbReference type="SAM" id="MobiDB-lite"/>
    </source>
</evidence>
<dbReference type="GO" id="GO:0098855">
    <property type="term" value="C:HCN channel complex"/>
    <property type="evidence" value="ECO:0007669"/>
    <property type="project" value="TreeGrafter"/>
</dbReference>
<evidence type="ECO:0000256" key="10">
    <source>
        <dbReference type="SAM" id="Phobius"/>
    </source>
</evidence>
<keyword evidence="8" id="KW-0175">Coiled coil</keyword>
<evidence type="ECO:0000256" key="6">
    <source>
        <dbReference type="ARBA" id="ARBA00023136"/>
    </source>
</evidence>
<keyword evidence="13" id="KW-1185">Reference proteome</keyword>
<feature type="domain" description="Cyclic nucleotide-binding" evidence="11">
    <location>
        <begin position="479"/>
        <end position="587"/>
    </location>
</feature>
<protein>
    <recommendedName>
        <fullName evidence="11">Cyclic nucleotide-binding domain-containing protein</fullName>
    </recommendedName>
</protein>
<dbReference type="InterPro" id="IPR018247">
    <property type="entry name" value="EF_Hand_1_Ca_BS"/>
</dbReference>
<dbReference type="PROSITE" id="PS00018">
    <property type="entry name" value="EF_HAND_1"/>
    <property type="match status" value="1"/>
</dbReference>
<dbReference type="InterPro" id="IPR005821">
    <property type="entry name" value="Ion_trans_dom"/>
</dbReference>
<sequence length="1058" mass="122248">MILNRNPRWQLWEPHCKSVIATETPTLYNTMRRQSMVIPDLMEVKFQGKVQESSSILGKFAAPEQPDFKDIVSSVLGKSPRPGRNFARGKTIIRNSLQPNNSFLEQINDSSEMSEQYEVDDGDEDEEDQQVEIKVKRCCFWRAHSQIRIRWDLFIILLATVNCFQVPYNVAFTDIEDSNIGLDIFNGFIDFFFMMDVAINFRTSYINELTGNEILDTKLIAVKYLKTRFFIDLLASIPLDFMSYAVSNSKSNTFLLQMLGLLKLVRVLRLSRLITYLNFKNDIKMTFKLIKLVFFLVLYLHCMGCVWFFIVKQDKHWIPPLDYVFITTELWDKSSFYKYTTSLYHAVLMLGGNDVGPRGNLQLAFVTLMLVMAAIINANIFGNIAVLIQSLNRKASNFQEKMEYASETMKNLKIPEEIQDEVKSYLTYTQTTLDHQKDLDLFLNMLSPSLKHEVSVHIFHDTISMNDCFKEDGEVVKSILNDLKINLLLPEDKIIRQGDAAECMYFLAKGECDVFVTDEHQIEKFTRSLKGGSYFGEVSLLKNCLRTASVISKNYSTCAKLDKASFFRLTERYQFIKESMLDHMREDYQDKWKRFIKRCIRNIDYLSYGIPDKIVEEMTYLFELTSLKEGNYLFRAGEVCKDIYIINNGELNIYVHNNSKETYLESLYTGCSIGAYSSLSQEAFTISGRAKTDITLLKLPFSKMSELREKFEDLDKVMSEYEAYIEENGLPYCDYRLLRNKNSDMTPKEKFKSGVNRVMRIIRSYKSSAFADLMDKIRAKMKQEKDMKENRRRSVIMRNVPLTPEERTQQILIDLVSKVESLKDKIDRQDKQIGNLKQELGAKIEQLKCYQGSSFEFSGESSNMKTPKSKKSKKKICGKNIIKDTKPKAGDRNSNYLIKIEPAKTIPAPNCESGRPKISRNSMMVNPSKVLMTGNSLKKPVMKEIIEEGSVSSKKSQNEESLDGDTFNQESFERFDTESKLDLDNDHVLNKEELKEDQLQIPTLIEDDPQNNSLIIKADKAKLLKRKKADKNEVSVKMEEKLNLTSLDFLSEDKQSEG</sequence>
<feature type="transmembrane region" description="Helical" evidence="10">
    <location>
        <begin position="363"/>
        <end position="388"/>
    </location>
</feature>
<feature type="domain" description="Cyclic nucleotide-binding" evidence="11">
    <location>
        <begin position="606"/>
        <end position="707"/>
    </location>
</feature>
<dbReference type="Gene3D" id="1.10.287.70">
    <property type="match status" value="1"/>
</dbReference>
<evidence type="ECO:0000259" key="11">
    <source>
        <dbReference type="PROSITE" id="PS50042"/>
    </source>
</evidence>
<proteinExistence type="predicted"/>
<dbReference type="EMBL" id="CAMPGE010029744">
    <property type="protein sequence ID" value="CAI2387228.1"/>
    <property type="molecule type" value="Genomic_DNA"/>
</dbReference>
<reference evidence="12" key="1">
    <citation type="submission" date="2023-07" db="EMBL/GenBank/DDBJ databases">
        <authorList>
            <consortium name="AG Swart"/>
            <person name="Singh M."/>
            <person name="Singh A."/>
            <person name="Seah K."/>
            <person name="Emmerich C."/>
        </authorList>
    </citation>
    <scope>NUCLEOTIDE SEQUENCE</scope>
    <source>
        <strain evidence="12">DP1</strain>
    </source>
</reference>
<organism evidence="12 13">
    <name type="scientific">Euplotes crassus</name>
    <dbReference type="NCBI Taxonomy" id="5936"/>
    <lineage>
        <taxon>Eukaryota</taxon>
        <taxon>Sar</taxon>
        <taxon>Alveolata</taxon>
        <taxon>Ciliophora</taxon>
        <taxon>Intramacronucleata</taxon>
        <taxon>Spirotrichea</taxon>
        <taxon>Hypotrichia</taxon>
        <taxon>Euplotida</taxon>
        <taxon>Euplotidae</taxon>
        <taxon>Moneuplotes</taxon>
    </lineage>
</organism>
<evidence type="ECO:0000313" key="12">
    <source>
        <dbReference type="EMBL" id="CAI2387228.1"/>
    </source>
</evidence>
<evidence type="ECO:0000256" key="7">
    <source>
        <dbReference type="ARBA" id="ARBA00023303"/>
    </source>
</evidence>
<name>A0AAD1Y9X8_EUPCR</name>